<dbReference type="InterPro" id="IPR041685">
    <property type="entry name" value="AAA_GajA/Old/RecF-like"/>
</dbReference>
<dbReference type="Proteomes" id="UP000041827">
    <property type="component" value="Unassembled WGS sequence"/>
</dbReference>
<evidence type="ECO:0000313" key="6">
    <source>
        <dbReference type="Proteomes" id="UP000041827"/>
    </source>
</evidence>
<organism evidence="4 7">
    <name type="scientific">Streptococcus pseudopneumoniae</name>
    <dbReference type="NCBI Taxonomy" id="257758"/>
    <lineage>
        <taxon>Bacteria</taxon>
        <taxon>Bacillati</taxon>
        <taxon>Bacillota</taxon>
        <taxon>Bacilli</taxon>
        <taxon>Lactobacillales</taxon>
        <taxon>Streptococcaceae</taxon>
        <taxon>Streptococcus</taxon>
    </lineage>
</organism>
<name>A0A0T8TLE5_9STRE</name>
<dbReference type="Pfam" id="PF13175">
    <property type="entry name" value="AAA_15"/>
    <property type="match status" value="1"/>
</dbReference>
<dbReference type="PANTHER" id="PTHR43581">
    <property type="entry name" value="ATP/GTP PHOSPHATASE"/>
    <property type="match status" value="1"/>
</dbReference>
<dbReference type="SUPFAM" id="SSF52540">
    <property type="entry name" value="P-loop containing nucleoside triphosphate hydrolases"/>
    <property type="match status" value="1"/>
</dbReference>
<dbReference type="PANTHER" id="PTHR43581:SF2">
    <property type="entry name" value="EXCINUCLEASE ATPASE SUBUNIT"/>
    <property type="match status" value="1"/>
</dbReference>
<dbReference type="Gene3D" id="3.40.50.300">
    <property type="entry name" value="P-loop containing nucleotide triphosphate hydrolases"/>
    <property type="match status" value="2"/>
</dbReference>
<reference evidence="4" key="3">
    <citation type="submission" date="2018-02" db="EMBL/GenBank/DDBJ databases">
        <authorList>
            <person name="Cohen D.B."/>
            <person name="Kent A.D."/>
        </authorList>
    </citation>
    <scope>NUCLEOTIDE SEQUENCE</scope>
    <source>
        <strain evidence="4">Spain939</strain>
    </source>
</reference>
<accession>A0A1S9ZHZ2</accession>
<feature type="domain" description="Endonuclease GajA/Old nuclease/RecF-like AAA" evidence="1">
    <location>
        <begin position="2"/>
        <end position="391"/>
    </location>
</feature>
<accession>A0A0T8TLE5</accession>
<evidence type="ECO:0000313" key="8">
    <source>
        <dbReference type="Proteomes" id="UP000285038"/>
    </source>
</evidence>
<sequence length="447" mass="51574">MKLTIENIGNVKNAEIEINGISVIAGQNGTGKSTISRSLFSIFSANYDVIKKISNDRTKAINDFLEDYLSDIEMNRKNNSEIGIARRIVPSFLYTELTKIISKNLLIFLDKNYSEHNNESLKKSIIESINEFNKRNSKYFVLNIKDLDLNVLSENIKEILSQSDQSIFNQILTAHLTDEFHNQINNIYDPLTGLISLRIKDEQINVEVNKNRATADKLINFKTDVVYIDDAAAIVENLFSTKFLNKFSTKFLNEFLNKIDLKLDHNAHLMEQLRDERNNTYTLRAKITDRLNLVFNEINHILKTDIVNSSEDEEDEKKLNIINYSSGMKTFYLIKSLLENGVIRENGTLILDEPEVHLHPEWQLKFAEIIVLLQKEFGLHILINSHSPYLVEAIDIFSKKNDTNDSVKYYLANSSIEDVTDSIDKIYEQMYVPLNRLEELAEDFDGE</sequence>
<reference evidence="7" key="4">
    <citation type="submission" date="2018-02" db="EMBL/GenBank/DDBJ databases">
        <authorList>
            <person name="Handem S."/>
        </authorList>
    </citation>
    <scope>NUCLEOTIDE SEQUENCE [LARGE SCALE GENOMIC DNA]</scope>
    <source>
        <strain evidence="5 8">Spain2270</strain>
        <strain evidence="7">Spain939</strain>
    </source>
</reference>
<keyword evidence="8" id="KW-1185">Reference proteome</keyword>
<dbReference type="InterPro" id="IPR027417">
    <property type="entry name" value="P-loop_NTPase"/>
</dbReference>
<reference evidence="2" key="2">
    <citation type="submission" date="2015-03" db="EMBL/GenBank/DDBJ databases">
        <authorList>
            <person name="Murphy D."/>
        </authorList>
    </citation>
    <scope>NUCLEOTIDE SEQUENCE [LARGE SCALE GENOMIC DNA]</scope>
    <source>
        <strain evidence="2">SMRU2248</strain>
    </source>
</reference>
<evidence type="ECO:0000313" key="5">
    <source>
        <dbReference type="EMBL" id="RJY14985.1"/>
    </source>
</evidence>
<dbReference type="OMA" id="YFIDNPF"/>
<reference evidence="6" key="1">
    <citation type="submission" date="2015-03" db="EMBL/GenBank/DDBJ databases">
        <authorList>
            <consortium name="Pathogen Informatics"/>
        </authorList>
    </citation>
    <scope>NUCLEOTIDE SEQUENCE [LARGE SCALE GENOMIC DNA]</scope>
    <source>
        <strain evidence="6">SMRU2248</strain>
    </source>
</reference>
<evidence type="ECO:0000313" key="7">
    <source>
        <dbReference type="Proteomes" id="UP000266144"/>
    </source>
</evidence>
<evidence type="ECO:0000313" key="4">
    <source>
        <dbReference type="EMBL" id="RJP81176.1"/>
    </source>
</evidence>
<keyword evidence="2" id="KW-0547">Nucleotide-binding</keyword>
<reference evidence="3" key="5">
    <citation type="journal article" date="2020" name="J. Clin. Microbiol.">
        <title>Streptococcus pseudopneumoniae: Use of whole genome sequences to validate methods used for identification.</title>
        <authorList>
            <person name="Jensen C.S."/>
            <person name="Iversen K.H."/>
            <person name="Dargis R."/>
            <person name="Shewmaker P."/>
            <person name="Rasmussen S."/>
            <person name="Christensen J.J."/>
            <person name="Nielsen X.C."/>
        </authorList>
    </citation>
    <scope>NUCLEOTIDE SEQUENCE</scope>
    <source>
        <strain evidence="3">256-03</strain>
    </source>
</reference>
<protein>
    <submittedName>
        <fullName evidence="4">AAA family ATPase</fullName>
    </submittedName>
    <submittedName>
        <fullName evidence="2 5">ATP-binding protein</fullName>
    </submittedName>
</protein>
<keyword evidence="2" id="KW-0067">ATP-binding</keyword>
<dbReference type="AlphaFoldDB" id="A0A0T8TLE5"/>
<dbReference type="Proteomes" id="UP000266144">
    <property type="component" value="Unassembled WGS sequence"/>
</dbReference>
<gene>
    <name evidence="4" type="ORF">C5O68_07605</name>
    <name evidence="5" type="ORF">D6867_00730</name>
    <name evidence="2" type="ORF">ERS021757_00014</name>
    <name evidence="3" type="ORF">IAI20_05225</name>
</gene>
<evidence type="ECO:0000313" key="2">
    <source>
        <dbReference type="EMBL" id="CKA60733.1"/>
    </source>
</evidence>
<evidence type="ECO:0000259" key="1">
    <source>
        <dbReference type="Pfam" id="PF13175"/>
    </source>
</evidence>
<dbReference type="RefSeq" id="WP_000778677.1">
    <property type="nucleotide sequence ID" value="NZ_CGVP01000017.1"/>
</dbReference>
<dbReference type="Proteomes" id="UP000743672">
    <property type="component" value="Unassembled WGS sequence"/>
</dbReference>
<dbReference type="EMBL" id="JACSZI010000017">
    <property type="protein sequence ID" value="MBF9673511.1"/>
    <property type="molecule type" value="Genomic_DNA"/>
</dbReference>
<dbReference type="InterPro" id="IPR051396">
    <property type="entry name" value="Bact_Antivir_Def_Nuclease"/>
</dbReference>
<evidence type="ECO:0000313" key="3">
    <source>
        <dbReference type="EMBL" id="MBF9673511.1"/>
    </source>
</evidence>
<dbReference type="Proteomes" id="UP000285038">
    <property type="component" value="Unassembled WGS sequence"/>
</dbReference>
<dbReference type="GO" id="GO:0005524">
    <property type="term" value="F:ATP binding"/>
    <property type="evidence" value="ECO:0007669"/>
    <property type="project" value="UniProtKB-KW"/>
</dbReference>
<dbReference type="EMBL" id="CMJT01000001">
    <property type="protein sequence ID" value="CKA60733.1"/>
    <property type="molecule type" value="Genomic_DNA"/>
</dbReference>
<dbReference type="EMBL" id="RAHZ01000003">
    <property type="protein sequence ID" value="RJY14985.1"/>
    <property type="molecule type" value="Genomic_DNA"/>
</dbReference>
<dbReference type="GeneID" id="45217934"/>
<proteinExistence type="predicted"/>
<dbReference type="EMBL" id="PTQV01000043">
    <property type="protein sequence ID" value="RJP81176.1"/>
    <property type="molecule type" value="Genomic_DNA"/>
</dbReference>